<dbReference type="PANTHER" id="PTHR40267">
    <property type="entry name" value="BLR3294 PROTEIN"/>
    <property type="match status" value="1"/>
</dbReference>
<sequence>MIAPSSNTVVEPVTGALLAARNDVSVHFTRIRVTSISLDPADTRQFDQDTFTDAARLLGDARVDVVAWNGTSGSWLGPGRDERLCRAMEEVAGVPATTSTLAMLTALRAFGSERPGLLTPYTPDVGEAIAVNYAEQGLPVRAARHLGRTTNYDFALIGDAELDAAFDGLAAAGCDAVAVVCTNVRAAHLAARWEAGYGVPVVDSVAATLWRALVLAGDTTPITGYGELLAAQR</sequence>
<proteinExistence type="predicted"/>
<accession>A0ABV8F6I0</accession>
<gene>
    <name evidence="1" type="ORF">ACFOYY_23350</name>
</gene>
<comment type="caution">
    <text evidence="1">The sequence shown here is derived from an EMBL/GenBank/DDBJ whole genome shotgun (WGS) entry which is preliminary data.</text>
</comment>
<protein>
    <submittedName>
        <fullName evidence="1">Aspartate/glutamate racemase family protein</fullName>
    </submittedName>
</protein>
<reference evidence="2" key="1">
    <citation type="journal article" date="2019" name="Int. J. Syst. Evol. Microbiol.">
        <title>The Global Catalogue of Microorganisms (GCM) 10K type strain sequencing project: providing services to taxonomists for standard genome sequencing and annotation.</title>
        <authorList>
            <consortium name="The Broad Institute Genomics Platform"/>
            <consortium name="The Broad Institute Genome Sequencing Center for Infectious Disease"/>
            <person name="Wu L."/>
            <person name="Ma J."/>
        </authorList>
    </citation>
    <scope>NUCLEOTIDE SEQUENCE [LARGE SCALE GENOMIC DNA]</scope>
    <source>
        <strain evidence="2">TBRC 7912</strain>
    </source>
</reference>
<organism evidence="1 2">
    <name type="scientific">Streptosporangium jomthongense</name>
    <dbReference type="NCBI Taxonomy" id="1193683"/>
    <lineage>
        <taxon>Bacteria</taxon>
        <taxon>Bacillati</taxon>
        <taxon>Actinomycetota</taxon>
        <taxon>Actinomycetes</taxon>
        <taxon>Streptosporangiales</taxon>
        <taxon>Streptosporangiaceae</taxon>
        <taxon>Streptosporangium</taxon>
    </lineage>
</organism>
<dbReference type="PANTHER" id="PTHR40267:SF1">
    <property type="entry name" value="BLR3294 PROTEIN"/>
    <property type="match status" value="1"/>
</dbReference>
<keyword evidence="2" id="KW-1185">Reference proteome</keyword>
<dbReference type="InterPro" id="IPR053714">
    <property type="entry name" value="Iso_Racemase_Enz_sf"/>
</dbReference>
<dbReference type="Proteomes" id="UP001595698">
    <property type="component" value="Unassembled WGS sequence"/>
</dbReference>
<dbReference type="RefSeq" id="WP_362778453.1">
    <property type="nucleotide sequence ID" value="NZ_JBHSBC010000022.1"/>
</dbReference>
<dbReference type="Pfam" id="PF17645">
    <property type="entry name" value="Amdase"/>
    <property type="match status" value="1"/>
</dbReference>
<evidence type="ECO:0000313" key="1">
    <source>
        <dbReference type="EMBL" id="MFC3983088.1"/>
    </source>
</evidence>
<dbReference type="InterPro" id="IPR026286">
    <property type="entry name" value="MaiA/AMDase"/>
</dbReference>
<evidence type="ECO:0000313" key="2">
    <source>
        <dbReference type="Proteomes" id="UP001595698"/>
    </source>
</evidence>
<name>A0ABV8F6I0_9ACTN</name>
<dbReference type="PIRSF" id="PIRSF015736">
    <property type="entry name" value="MI"/>
    <property type="match status" value="1"/>
</dbReference>
<dbReference type="EMBL" id="JBHSBC010000022">
    <property type="protein sequence ID" value="MFC3983088.1"/>
    <property type="molecule type" value="Genomic_DNA"/>
</dbReference>
<dbReference type="Gene3D" id="3.40.50.12500">
    <property type="match status" value="1"/>
</dbReference>